<proteinExistence type="predicted"/>
<accession>A0A168P7F8</accession>
<keyword evidence="1" id="KW-0489">Methyltransferase</keyword>
<evidence type="ECO:0000313" key="1">
    <source>
        <dbReference type="EMBL" id="OAB46463.1"/>
    </source>
</evidence>
<comment type="caution">
    <text evidence="1">The sequence shown here is derived from an EMBL/GenBank/DDBJ whole genome shotgun (WGS) entry which is preliminary data.</text>
</comment>
<dbReference type="Gene3D" id="3.40.50.150">
    <property type="entry name" value="Vaccinia Virus protein VP39"/>
    <property type="match status" value="1"/>
</dbReference>
<dbReference type="InterPro" id="IPR029063">
    <property type="entry name" value="SAM-dependent_MTases_sf"/>
</dbReference>
<dbReference type="GO" id="GO:0032259">
    <property type="term" value="P:methylation"/>
    <property type="evidence" value="ECO:0007669"/>
    <property type="project" value="UniProtKB-KW"/>
</dbReference>
<keyword evidence="1" id="KW-0808">Transferase</keyword>
<keyword evidence="2" id="KW-1185">Reference proteome</keyword>
<protein>
    <submittedName>
        <fullName evidence="1">Phospholipid methyltransferase</fullName>
    </submittedName>
</protein>
<dbReference type="Proteomes" id="UP000077355">
    <property type="component" value="Unassembled WGS sequence"/>
</dbReference>
<evidence type="ECO:0000313" key="2">
    <source>
        <dbReference type="Proteomes" id="UP000077355"/>
    </source>
</evidence>
<dbReference type="EMBL" id="LVJI01000015">
    <property type="protein sequence ID" value="OAB46463.1"/>
    <property type="molecule type" value="Genomic_DNA"/>
</dbReference>
<name>A0A168P7F8_9BACL</name>
<organism evidence="1 2">
    <name type="scientific">Paenibacillus antarcticus</name>
    <dbReference type="NCBI Taxonomy" id="253703"/>
    <lineage>
        <taxon>Bacteria</taxon>
        <taxon>Bacillati</taxon>
        <taxon>Bacillota</taxon>
        <taxon>Bacilli</taxon>
        <taxon>Bacillales</taxon>
        <taxon>Paenibacillaceae</taxon>
        <taxon>Paenibacillus</taxon>
    </lineage>
</organism>
<reference evidence="1 2" key="1">
    <citation type="submission" date="2016-03" db="EMBL/GenBank/DDBJ databases">
        <title>Draft genome sequence of Paenibacillus antarcticus CECT 5836.</title>
        <authorList>
            <person name="Shin S.-K."/>
            <person name="Yi H."/>
        </authorList>
    </citation>
    <scope>NUCLEOTIDE SEQUENCE [LARGE SCALE GENOMIC DNA]</scope>
    <source>
        <strain evidence="1 2">CECT 5836</strain>
    </source>
</reference>
<dbReference type="GO" id="GO:0008168">
    <property type="term" value="F:methyltransferase activity"/>
    <property type="evidence" value="ECO:0007669"/>
    <property type="project" value="UniProtKB-KW"/>
</dbReference>
<dbReference type="RefSeq" id="WP_068649315.1">
    <property type="nucleotide sequence ID" value="NZ_CP043611.1"/>
</dbReference>
<dbReference type="SUPFAM" id="SSF53335">
    <property type="entry name" value="S-adenosyl-L-methionine-dependent methyltransferases"/>
    <property type="match status" value="1"/>
</dbReference>
<dbReference type="CDD" id="cd02440">
    <property type="entry name" value="AdoMet_MTases"/>
    <property type="match status" value="1"/>
</dbReference>
<dbReference type="OrthoDB" id="9805585at2"/>
<dbReference type="AlphaFoldDB" id="A0A168P7F8"/>
<sequence length="197" mass="22414">MLLNIQSKVQEKILFISRFIHSPGQIGSVTPSSRYLARKMIDAVPWDQVHAVAELGAGTGAITKYIQAAVREGAKVVLFEKDPYLQKKLQHEFPKFTCYTDGCELQSVLEQEDLVQLECVISGLPFYNFPKPLRDRLIEQIRLSLNPGGLFVAFQYSLQMKQQLSDNFEIKEILFVPMNVPPAFIYVCQKETSADER</sequence>
<gene>
    <name evidence="1" type="ORF">PBAT_10590</name>
</gene>